<dbReference type="Gene3D" id="3.30.559.10">
    <property type="entry name" value="Chloramphenicol acetyltransferase-like domain"/>
    <property type="match status" value="1"/>
</dbReference>
<dbReference type="InterPro" id="IPR042099">
    <property type="entry name" value="ANL_N_sf"/>
</dbReference>
<keyword evidence="5" id="KW-1185">Reference proteome</keyword>
<dbReference type="InterPro" id="IPR000873">
    <property type="entry name" value="AMP-dep_synth/lig_dom"/>
</dbReference>
<dbReference type="SUPFAM" id="SSF53474">
    <property type="entry name" value="alpha/beta-Hydrolases"/>
    <property type="match status" value="1"/>
</dbReference>
<dbReference type="EMBL" id="UYRV01000362">
    <property type="protein sequence ID" value="VDK44017.1"/>
    <property type="molecule type" value="Genomic_DNA"/>
</dbReference>
<dbReference type="Gene3D" id="3.30.300.30">
    <property type="match status" value="1"/>
</dbReference>
<organism evidence="4 5">
    <name type="scientific">Cylicostephanus goldi</name>
    <name type="common">Nematode worm</name>
    <dbReference type="NCBI Taxonomy" id="71465"/>
    <lineage>
        <taxon>Eukaryota</taxon>
        <taxon>Metazoa</taxon>
        <taxon>Ecdysozoa</taxon>
        <taxon>Nematoda</taxon>
        <taxon>Chromadorea</taxon>
        <taxon>Rhabditida</taxon>
        <taxon>Rhabditina</taxon>
        <taxon>Rhabditomorpha</taxon>
        <taxon>Strongyloidea</taxon>
        <taxon>Strongylidae</taxon>
        <taxon>Cylicostephanus</taxon>
    </lineage>
</organism>
<dbReference type="SUPFAM" id="SSF52777">
    <property type="entry name" value="CoA-dependent acyltransferases"/>
    <property type="match status" value="2"/>
</dbReference>
<reference evidence="4 5" key="1">
    <citation type="submission" date="2018-11" db="EMBL/GenBank/DDBJ databases">
        <authorList>
            <consortium name="Pathogen Informatics"/>
        </authorList>
    </citation>
    <scope>NUCLEOTIDE SEQUENCE [LARGE SCALE GENOMIC DNA]</scope>
</reference>
<evidence type="ECO:0000256" key="1">
    <source>
        <dbReference type="ARBA" id="ARBA00022450"/>
    </source>
</evidence>
<feature type="domain" description="Carrier" evidence="3">
    <location>
        <begin position="808"/>
        <end position="883"/>
    </location>
</feature>
<dbReference type="InterPro" id="IPR029058">
    <property type="entry name" value="AB_hydrolase_fold"/>
</dbReference>
<keyword evidence="1" id="KW-0596">Phosphopantetheine</keyword>
<protein>
    <recommendedName>
        <fullName evidence="3">Carrier domain-containing protein</fullName>
    </recommendedName>
</protein>
<dbReference type="InterPro" id="IPR023213">
    <property type="entry name" value="CAT-like_dom_sf"/>
</dbReference>
<dbReference type="SUPFAM" id="SSF56801">
    <property type="entry name" value="Acetyl-CoA synthetase-like"/>
    <property type="match status" value="1"/>
</dbReference>
<dbReference type="AlphaFoldDB" id="A0A3P6QEL5"/>
<dbReference type="OrthoDB" id="5875954at2759"/>
<dbReference type="PANTHER" id="PTHR45527">
    <property type="entry name" value="NONRIBOSOMAL PEPTIDE SYNTHETASE"/>
    <property type="match status" value="1"/>
</dbReference>
<evidence type="ECO:0000313" key="5">
    <source>
        <dbReference type="Proteomes" id="UP000271889"/>
    </source>
</evidence>
<dbReference type="Gene3D" id="3.30.559.30">
    <property type="entry name" value="Nonribosomal peptide synthetase, condensation domain"/>
    <property type="match status" value="1"/>
</dbReference>
<dbReference type="Pfam" id="PF00668">
    <property type="entry name" value="Condensation"/>
    <property type="match status" value="1"/>
</dbReference>
<sequence length="966" mass="109004">MEEEQNYEFNLEEVPVRVRFNKIDNDYVIFFNQHHIVTDGWSVTVLAQELNSIYEMYLNAAQERVQPIPYSISEYAHWQQKHVTFSEEIEEMQSLLSGREATTLPQKPLNSGSRHFKKLVQILPLKLAESLTELAKKFHTTEYVVALSAFLLTLRRLKANSQDDSIVIGSPVLNRDEKVKDLMGYFLNNVVVSTDVRLSDSLGDVILSMKQTTAALRRFEKVPFHKLVARLSPKRQLNEHPLFQIFFNYRYGLEFPEVKIPGTKVEIDQLSMNKIFNLSVTIDNTSNGTSITMEYDSSRYRIETIRLVMRTMLRQFIAREIEEINLKVQVDYPKCIMSHGNALLRGSEFNSIIKGTKARSYAETDKVASAIAENLSDSCTKLLGCSVRSDDVIGLEISPEDAPELILAVHKVGTAYAPIDPLWPVLRKAQILEKMPVILNIQKDALTQALQYSARRRRRLNRISEYDIAYIIHTSGSTGIPKGVVLSHNNLGSFLRGANRQTLMRPSHRISNSVNIVFDVSVMNIFGAFVNACELCIHDNIRYAPFEVGKLECNFAFLTSATFNALTIDDLQKLTSLEKLFVGGEAVNDRVLSDALKLGMDITQIYGPTEGTVWSLTNRCKNLENEGSLIGRSMPNEFCSTKDNVYEGELVLKGPKVARGYINSNENTPFSSENGIKTYSTGDIVRREKEGFLFRGRIDDQIKIRGHRIETKEVKRAILSLSPQISDVCILPYENSVAALVVSSEPVHGKSMTKKLSHLLPSYMIPTRFIRIPSIPLNSSGKVDKDTLIKELSRIHSLDSEESSFSAEVTSSIEDGLIAIIRSLLNVREVNINESFFSLGGHSLLLFELRKQILDTFDVTIKVHELFANLTISELADLIANRKQVTTSESASIIITLRKTPQGKVNVYFVHAIGGSIFPYYAFLQLLPKEINIYAIEYKLHFTATSLKELAAFYAKAVSYDKTQVK</sequence>
<dbReference type="Gene3D" id="3.40.50.12780">
    <property type="entry name" value="N-terminal domain of ligase-like"/>
    <property type="match status" value="1"/>
</dbReference>
<proteinExistence type="predicted"/>
<gene>
    <name evidence="4" type="ORF">CGOC_LOCUS277</name>
</gene>
<keyword evidence="2" id="KW-0597">Phosphoprotein</keyword>
<dbReference type="PROSITE" id="PS00455">
    <property type="entry name" value="AMP_BINDING"/>
    <property type="match status" value="1"/>
</dbReference>
<dbReference type="InterPro" id="IPR001242">
    <property type="entry name" value="Condensation_dom"/>
</dbReference>
<evidence type="ECO:0000259" key="3">
    <source>
        <dbReference type="PROSITE" id="PS50075"/>
    </source>
</evidence>
<dbReference type="InterPro" id="IPR020845">
    <property type="entry name" value="AMP-binding_CS"/>
</dbReference>
<dbReference type="InterPro" id="IPR036736">
    <property type="entry name" value="ACP-like_sf"/>
</dbReference>
<dbReference type="GO" id="GO:0005737">
    <property type="term" value="C:cytoplasm"/>
    <property type="evidence" value="ECO:0007669"/>
    <property type="project" value="TreeGrafter"/>
</dbReference>
<dbReference type="GO" id="GO:0044550">
    <property type="term" value="P:secondary metabolite biosynthetic process"/>
    <property type="evidence" value="ECO:0007669"/>
    <property type="project" value="TreeGrafter"/>
</dbReference>
<dbReference type="GO" id="GO:0043041">
    <property type="term" value="P:amino acid activation for nonribosomal peptide biosynthetic process"/>
    <property type="evidence" value="ECO:0007669"/>
    <property type="project" value="TreeGrafter"/>
</dbReference>
<dbReference type="GO" id="GO:0031177">
    <property type="term" value="F:phosphopantetheine binding"/>
    <property type="evidence" value="ECO:0007669"/>
    <property type="project" value="TreeGrafter"/>
</dbReference>
<evidence type="ECO:0000313" key="4">
    <source>
        <dbReference type="EMBL" id="VDK44017.1"/>
    </source>
</evidence>
<name>A0A3P6QEL5_CYLGO</name>
<dbReference type="InterPro" id="IPR009081">
    <property type="entry name" value="PP-bd_ACP"/>
</dbReference>
<dbReference type="Proteomes" id="UP000271889">
    <property type="component" value="Unassembled WGS sequence"/>
</dbReference>
<dbReference type="PROSITE" id="PS50075">
    <property type="entry name" value="CARRIER"/>
    <property type="match status" value="1"/>
</dbReference>
<dbReference type="Pfam" id="PF00550">
    <property type="entry name" value="PP-binding"/>
    <property type="match status" value="1"/>
</dbReference>
<dbReference type="GO" id="GO:0003824">
    <property type="term" value="F:catalytic activity"/>
    <property type="evidence" value="ECO:0007669"/>
    <property type="project" value="InterPro"/>
</dbReference>
<dbReference type="PANTHER" id="PTHR45527:SF1">
    <property type="entry name" value="FATTY ACID SYNTHASE"/>
    <property type="match status" value="1"/>
</dbReference>
<evidence type="ECO:0000256" key="2">
    <source>
        <dbReference type="ARBA" id="ARBA00022553"/>
    </source>
</evidence>
<dbReference type="Gene3D" id="1.10.1200.10">
    <property type="entry name" value="ACP-like"/>
    <property type="match status" value="1"/>
</dbReference>
<dbReference type="Pfam" id="PF00501">
    <property type="entry name" value="AMP-binding"/>
    <property type="match status" value="1"/>
</dbReference>
<dbReference type="SUPFAM" id="SSF47336">
    <property type="entry name" value="ACP-like"/>
    <property type="match status" value="1"/>
</dbReference>
<dbReference type="Gene3D" id="3.40.50.1820">
    <property type="entry name" value="alpha/beta hydrolase"/>
    <property type="match status" value="1"/>
</dbReference>
<accession>A0A3P6QEL5</accession>
<dbReference type="InterPro" id="IPR045851">
    <property type="entry name" value="AMP-bd_C_sf"/>
</dbReference>